<dbReference type="SMART" id="SM00342">
    <property type="entry name" value="HTH_ARAC"/>
    <property type="match status" value="1"/>
</dbReference>
<reference evidence="4 5" key="1">
    <citation type="submission" date="2020-04" db="EMBL/GenBank/DDBJ databases">
        <title>Flammeovirga sp. SR4, a novel species isolated from seawater.</title>
        <authorList>
            <person name="Wang X."/>
        </authorList>
    </citation>
    <scope>NUCLEOTIDE SEQUENCE [LARGE SCALE GENOMIC DNA]</scope>
    <source>
        <strain evidence="4 5">SR4</strain>
    </source>
</reference>
<dbReference type="Proteomes" id="UP000585050">
    <property type="component" value="Unassembled WGS sequence"/>
</dbReference>
<organism evidence="4 5">
    <name type="scientific">Flammeovirga agarivorans</name>
    <dbReference type="NCBI Taxonomy" id="2726742"/>
    <lineage>
        <taxon>Bacteria</taxon>
        <taxon>Pseudomonadati</taxon>
        <taxon>Bacteroidota</taxon>
        <taxon>Cytophagia</taxon>
        <taxon>Cytophagales</taxon>
        <taxon>Flammeovirgaceae</taxon>
        <taxon>Flammeovirga</taxon>
    </lineage>
</organism>
<dbReference type="SUPFAM" id="SSF46689">
    <property type="entry name" value="Homeodomain-like"/>
    <property type="match status" value="2"/>
</dbReference>
<keyword evidence="1" id="KW-0805">Transcription regulation</keyword>
<dbReference type="GO" id="GO:0003700">
    <property type="term" value="F:DNA-binding transcription factor activity"/>
    <property type="evidence" value="ECO:0007669"/>
    <property type="project" value="InterPro"/>
</dbReference>
<keyword evidence="5" id="KW-1185">Reference proteome</keyword>
<name>A0A7X8SQ46_9BACT</name>
<sequence>MTTDIIEVNDFIVMIDSTDSKEAELFNCQFEDDIIGITFYNSGHVDIHAFDDRENKNSTILKSRKGKCISFYGQQGVKFSHNISQKEPLQSVSIFSTRDNLLKLSNNEKALYELHLSELLQTSDWFKSGPEVRLTPEMQLTISKIFSNSFQGYSRLLFMKSQVLELLSHYFSKLEQTENIVMDEHELQKLYKAKEIMENNIHTPPTLNELSKLIGMNNNKLKKNFKQIFGMPVFKYLQIQRLQKAYQLLQNQESTVQEAAWQVGYESLSSFSHAFFKQYGFRPSKFSK</sequence>
<dbReference type="EMBL" id="JABAIL010000011">
    <property type="protein sequence ID" value="NLR94350.1"/>
    <property type="molecule type" value="Genomic_DNA"/>
</dbReference>
<feature type="domain" description="HTH araC/xylS-type" evidence="3">
    <location>
        <begin position="191"/>
        <end position="288"/>
    </location>
</feature>
<accession>A0A7X8SQ46</accession>
<dbReference type="InterPro" id="IPR053142">
    <property type="entry name" value="PchR_regulatory_protein"/>
</dbReference>
<dbReference type="PANTHER" id="PTHR47893">
    <property type="entry name" value="REGULATORY PROTEIN PCHR"/>
    <property type="match status" value="1"/>
</dbReference>
<dbReference type="GO" id="GO:0043565">
    <property type="term" value="F:sequence-specific DNA binding"/>
    <property type="evidence" value="ECO:0007669"/>
    <property type="project" value="InterPro"/>
</dbReference>
<dbReference type="AlphaFoldDB" id="A0A7X8SQ46"/>
<comment type="caution">
    <text evidence="4">The sequence shown here is derived from an EMBL/GenBank/DDBJ whole genome shotgun (WGS) entry which is preliminary data.</text>
</comment>
<dbReference type="InterPro" id="IPR018060">
    <property type="entry name" value="HTH_AraC"/>
</dbReference>
<dbReference type="Pfam" id="PF12833">
    <property type="entry name" value="HTH_18"/>
    <property type="match status" value="1"/>
</dbReference>
<dbReference type="PANTHER" id="PTHR47893:SF1">
    <property type="entry name" value="REGULATORY PROTEIN PCHR"/>
    <property type="match status" value="1"/>
</dbReference>
<evidence type="ECO:0000256" key="1">
    <source>
        <dbReference type="ARBA" id="ARBA00023015"/>
    </source>
</evidence>
<keyword evidence="2" id="KW-0804">Transcription</keyword>
<dbReference type="Gene3D" id="1.10.10.60">
    <property type="entry name" value="Homeodomain-like"/>
    <property type="match status" value="2"/>
</dbReference>
<evidence type="ECO:0000313" key="4">
    <source>
        <dbReference type="EMBL" id="NLR94350.1"/>
    </source>
</evidence>
<proteinExistence type="predicted"/>
<dbReference type="InterPro" id="IPR009057">
    <property type="entry name" value="Homeodomain-like_sf"/>
</dbReference>
<evidence type="ECO:0000256" key="2">
    <source>
        <dbReference type="ARBA" id="ARBA00023163"/>
    </source>
</evidence>
<dbReference type="RefSeq" id="WP_168885061.1">
    <property type="nucleotide sequence ID" value="NZ_JABAIL010000011.1"/>
</dbReference>
<protein>
    <submittedName>
        <fullName evidence="4">Helix-turn-helix transcriptional regulator</fullName>
    </submittedName>
</protein>
<dbReference type="PROSITE" id="PS01124">
    <property type="entry name" value="HTH_ARAC_FAMILY_2"/>
    <property type="match status" value="1"/>
</dbReference>
<evidence type="ECO:0000313" key="5">
    <source>
        <dbReference type="Proteomes" id="UP000585050"/>
    </source>
</evidence>
<gene>
    <name evidence="4" type="ORF">HGP29_24310</name>
</gene>
<evidence type="ECO:0000259" key="3">
    <source>
        <dbReference type="PROSITE" id="PS01124"/>
    </source>
</evidence>